<dbReference type="InterPro" id="IPR050351">
    <property type="entry name" value="BphY/WalK/GraS-like"/>
</dbReference>
<dbReference type="EC" id="2.7.13.3" evidence="3"/>
<dbReference type="CDD" id="cd00082">
    <property type="entry name" value="HisKA"/>
    <property type="match status" value="1"/>
</dbReference>
<keyword evidence="7 9" id="KW-1133">Transmembrane helix</keyword>
<organism evidence="13 14">
    <name type="scientific">Thermomonas carbonis</name>
    <dbReference type="NCBI Taxonomy" id="1463158"/>
    <lineage>
        <taxon>Bacteria</taxon>
        <taxon>Pseudomonadati</taxon>
        <taxon>Pseudomonadota</taxon>
        <taxon>Gammaproteobacteria</taxon>
        <taxon>Lysobacterales</taxon>
        <taxon>Lysobacteraceae</taxon>
        <taxon>Thermomonas</taxon>
    </lineage>
</organism>
<dbReference type="GO" id="GO:0000155">
    <property type="term" value="F:phosphorelay sensor kinase activity"/>
    <property type="evidence" value="ECO:0007669"/>
    <property type="project" value="InterPro"/>
</dbReference>
<sequence length="699" mass="77994">MATPHPPPPADAPRSLRRMRYGYPFAILVLVVSVLFVLVAWDHARQRELRLASQQFRSIAGQQASLVQMHLNSIEVTLRGGASLFAAVDQPTPEQWRGYVDGLRVPSRFPYVLGLGYAVYVDARGLTRLQEAWREQGRGLLEVRPRGHREHYGPILYMEPQSTQNQTAQGFDMYSEPTRRAAMHAAMHTGRSQLSGRLVLMRDVAHPEHSLVLYMPVYGGVEAADSPRLRRASMRGWVYAPFRIGAMLRAALPPAQTRTMLRVVDTTDGGHVVMHQDAGIDATRHAFTHSLTMLFYGRRWRFDFFSGPIASAAPQLAALDKLLFAGLAASLLLFAMTWMLASTEARARRIAADMTQSYRRSEQRFRNAMQYSAIGKALLDSNGAIVENNPAFARIFGRSDGMLQGHSLNEFLDEGDTQPLVTSQMEAFDESGGVIRLTRTLRRDDGEVRHVHLTFAPVPTEPGVDVSRLVQVEDVSERVRAEAAVLALNRTLEARVAARTRELSEANRELESFAYSVSHDLRAPLRGIEGFSRLLSERHAQALDATGLDYLERVRRGTARMGELIDALLKLARIGRAEPDVADVDLSALAEDVAAGLADADPGRAIDLRIAPGMHAQGDRTLLQNLLENLLGNAWKFTRGRDNARIEFLRETDVDGRDWFAVRDNGAGFDPDYANKLFKPFQRLHSQDEFPGTASAWRR</sequence>
<dbReference type="PANTHER" id="PTHR42878">
    <property type="entry name" value="TWO-COMPONENT HISTIDINE KINASE"/>
    <property type="match status" value="1"/>
</dbReference>
<dbReference type="Proteomes" id="UP000515804">
    <property type="component" value="Chromosome"/>
</dbReference>
<feature type="domain" description="Histidine kinase" evidence="10">
    <location>
        <begin position="516"/>
        <end position="699"/>
    </location>
</feature>
<dbReference type="Gene3D" id="3.30.565.10">
    <property type="entry name" value="Histidine kinase-like ATPase, C-terminal domain"/>
    <property type="match status" value="1"/>
</dbReference>
<comment type="catalytic activity">
    <reaction evidence="1">
        <text>ATP + protein L-histidine = ADP + protein N-phospho-L-histidine.</text>
        <dbReference type="EC" id="2.7.13.3"/>
    </reaction>
</comment>
<keyword evidence="4" id="KW-0808">Transferase</keyword>
<dbReference type="InterPro" id="IPR003661">
    <property type="entry name" value="HisK_dim/P_dom"/>
</dbReference>
<dbReference type="GO" id="GO:0000156">
    <property type="term" value="F:phosphorelay response regulator activity"/>
    <property type="evidence" value="ECO:0007669"/>
    <property type="project" value="TreeGrafter"/>
</dbReference>
<dbReference type="InterPro" id="IPR036097">
    <property type="entry name" value="HisK_dim/P_sf"/>
</dbReference>
<evidence type="ECO:0000256" key="8">
    <source>
        <dbReference type="ARBA" id="ARBA00023136"/>
    </source>
</evidence>
<dbReference type="Pfam" id="PF02518">
    <property type="entry name" value="HATPase_c"/>
    <property type="match status" value="1"/>
</dbReference>
<keyword evidence="6" id="KW-0418">Kinase</keyword>
<feature type="domain" description="CHASE" evidence="12">
    <location>
        <begin position="149"/>
        <end position="252"/>
    </location>
</feature>
<dbReference type="SUPFAM" id="SSF47384">
    <property type="entry name" value="Homodimeric domain of signal transducing histidine kinase"/>
    <property type="match status" value="1"/>
</dbReference>
<evidence type="ECO:0000256" key="6">
    <source>
        <dbReference type="ARBA" id="ARBA00022777"/>
    </source>
</evidence>
<dbReference type="SMART" id="SM00091">
    <property type="entry name" value="PAS"/>
    <property type="match status" value="1"/>
</dbReference>
<dbReference type="Gene3D" id="1.10.287.130">
    <property type="match status" value="1"/>
</dbReference>
<evidence type="ECO:0000256" key="1">
    <source>
        <dbReference type="ARBA" id="ARBA00000085"/>
    </source>
</evidence>
<keyword evidence="5 9" id="KW-0812">Transmembrane</keyword>
<proteinExistence type="predicted"/>
<accession>A0A7G9SNX1</accession>
<dbReference type="NCBIfam" id="TIGR00229">
    <property type="entry name" value="sensory_box"/>
    <property type="match status" value="1"/>
</dbReference>
<dbReference type="PROSITE" id="PS50839">
    <property type="entry name" value="CHASE"/>
    <property type="match status" value="1"/>
</dbReference>
<dbReference type="InterPro" id="IPR005467">
    <property type="entry name" value="His_kinase_dom"/>
</dbReference>
<dbReference type="GO" id="GO:0007234">
    <property type="term" value="P:osmosensory signaling via phosphorelay pathway"/>
    <property type="evidence" value="ECO:0007669"/>
    <property type="project" value="TreeGrafter"/>
</dbReference>
<dbReference type="AlphaFoldDB" id="A0A7G9SNX1"/>
<dbReference type="InterPro" id="IPR003594">
    <property type="entry name" value="HATPase_dom"/>
</dbReference>
<dbReference type="InterPro" id="IPR036890">
    <property type="entry name" value="HATPase_C_sf"/>
</dbReference>
<evidence type="ECO:0000256" key="4">
    <source>
        <dbReference type="ARBA" id="ARBA00022679"/>
    </source>
</evidence>
<dbReference type="SMART" id="SM01079">
    <property type="entry name" value="CHASE"/>
    <property type="match status" value="1"/>
</dbReference>
<dbReference type="GO" id="GO:0030295">
    <property type="term" value="F:protein kinase activator activity"/>
    <property type="evidence" value="ECO:0007669"/>
    <property type="project" value="TreeGrafter"/>
</dbReference>
<dbReference type="FunFam" id="1.10.287.130:FF:000070">
    <property type="entry name" value="Histidine kinase sensor protein"/>
    <property type="match status" value="1"/>
</dbReference>
<keyword evidence="8 9" id="KW-0472">Membrane</keyword>
<dbReference type="InterPro" id="IPR042240">
    <property type="entry name" value="CHASE_sf"/>
</dbReference>
<dbReference type="KEGG" id="tcn:H9L16_12840"/>
<dbReference type="PROSITE" id="PS50109">
    <property type="entry name" value="HIS_KIN"/>
    <property type="match status" value="1"/>
</dbReference>
<evidence type="ECO:0000259" key="10">
    <source>
        <dbReference type="PROSITE" id="PS50109"/>
    </source>
</evidence>
<evidence type="ECO:0000259" key="11">
    <source>
        <dbReference type="PROSITE" id="PS50112"/>
    </source>
</evidence>
<dbReference type="Pfam" id="PF08448">
    <property type="entry name" value="PAS_4"/>
    <property type="match status" value="1"/>
</dbReference>
<feature type="transmembrane region" description="Helical" evidence="9">
    <location>
        <begin position="21"/>
        <end position="41"/>
    </location>
</feature>
<protein>
    <recommendedName>
        <fullName evidence="3">histidine kinase</fullName>
        <ecNumber evidence="3">2.7.13.3</ecNumber>
    </recommendedName>
</protein>
<gene>
    <name evidence="13" type="ORF">H9L16_12840</name>
</gene>
<comment type="subcellular location">
    <subcellularLocation>
        <location evidence="2">Membrane</location>
    </subcellularLocation>
</comment>
<evidence type="ECO:0000313" key="14">
    <source>
        <dbReference type="Proteomes" id="UP000515804"/>
    </source>
</evidence>
<dbReference type="Pfam" id="PF03924">
    <property type="entry name" value="CHASE"/>
    <property type="match status" value="1"/>
</dbReference>
<dbReference type="InterPro" id="IPR006189">
    <property type="entry name" value="CHASE_dom"/>
</dbReference>
<dbReference type="PROSITE" id="PS50112">
    <property type="entry name" value="PAS"/>
    <property type="match status" value="1"/>
</dbReference>
<evidence type="ECO:0000256" key="9">
    <source>
        <dbReference type="SAM" id="Phobius"/>
    </source>
</evidence>
<dbReference type="Gene3D" id="3.30.450.350">
    <property type="entry name" value="CHASE domain"/>
    <property type="match status" value="1"/>
</dbReference>
<dbReference type="CDD" id="cd00130">
    <property type="entry name" value="PAS"/>
    <property type="match status" value="1"/>
</dbReference>
<evidence type="ECO:0000256" key="3">
    <source>
        <dbReference type="ARBA" id="ARBA00012438"/>
    </source>
</evidence>
<keyword evidence="14" id="KW-1185">Reference proteome</keyword>
<evidence type="ECO:0000313" key="13">
    <source>
        <dbReference type="EMBL" id="QNN69546.1"/>
    </source>
</evidence>
<dbReference type="Gene3D" id="3.30.450.20">
    <property type="entry name" value="PAS domain"/>
    <property type="match status" value="1"/>
</dbReference>
<name>A0A7G9SNX1_9GAMM</name>
<dbReference type="EMBL" id="CP060719">
    <property type="protein sequence ID" value="QNN69546.1"/>
    <property type="molecule type" value="Genomic_DNA"/>
</dbReference>
<dbReference type="SUPFAM" id="SSF55874">
    <property type="entry name" value="ATPase domain of HSP90 chaperone/DNA topoisomerase II/histidine kinase"/>
    <property type="match status" value="1"/>
</dbReference>
<evidence type="ECO:0000256" key="7">
    <source>
        <dbReference type="ARBA" id="ARBA00022989"/>
    </source>
</evidence>
<feature type="domain" description="PAS" evidence="11">
    <location>
        <begin position="361"/>
        <end position="431"/>
    </location>
</feature>
<evidence type="ECO:0000259" key="12">
    <source>
        <dbReference type="PROSITE" id="PS50839"/>
    </source>
</evidence>
<evidence type="ECO:0000256" key="5">
    <source>
        <dbReference type="ARBA" id="ARBA00022692"/>
    </source>
</evidence>
<dbReference type="GO" id="GO:0016020">
    <property type="term" value="C:membrane"/>
    <property type="evidence" value="ECO:0007669"/>
    <property type="project" value="UniProtKB-SubCell"/>
</dbReference>
<evidence type="ECO:0000256" key="2">
    <source>
        <dbReference type="ARBA" id="ARBA00004370"/>
    </source>
</evidence>
<dbReference type="PANTHER" id="PTHR42878:SF15">
    <property type="entry name" value="BACTERIOPHYTOCHROME"/>
    <property type="match status" value="1"/>
</dbReference>
<dbReference type="SUPFAM" id="SSF55785">
    <property type="entry name" value="PYP-like sensor domain (PAS domain)"/>
    <property type="match status" value="1"/>
</dbReference>
<dbReference type="InterPro" id="IPR013656">
    <property type="entry name" value="PAS_4"/>
</dbReference>
<dbReference type="Pfam" id="PF00512">
    <property type="entry name" value="HisKA"/>
    <property type="match status" value="1"/>
</dbReference>
<dbReference type="InterPro" id="IPR035965">
    <property type="entry name" value="PAS-like_dom_sf"/>
</dbReference>
<dbReference type="InterPro" id="IPR000014">
    <property type="entry name" value="PAS"/>
</dbReference>
<reference evidence="13 14" key="1">
    <citation type="submission" date="2020-08" db="EMBL/GenBank/DDBJ databases">
        <title>Genome sequence of Thermomonas carbonis KCTC 42013T.</title>
        <authorList>
            <person name="Hyun D.-W."/>
            <person name="Bae J.-W."/>
        </authorList>
    </citation>
    <scope>NUCLEOTIDE SEQUENCE [LARGE SCALE GENOMIC DNA]</scope>
    <source>
        <strain evidence="13 14">KCTC 42013</strain>
    </source>
</reference>
<dbReference type="SMART" id="SM00388">
    <property type="entry name" value="HisKA"/>
    <property type="match status" value="1"/>
</dbReference>